<dbReference type="InterPro" id="IPR003961">
    <property type="entry name" value="FN3_dom"/>
</dbReference>
<dbReference type="PROSITE" id="PS51257">
    <property type="entry name" value="PROKAR_LIPOPROTEIN"/>
    <property type="match status" value="1"/>
</dbReference>
<dbReference type="GO" id="GO:0007156">
    <property type="term" value="P:homophilic cell adhesion via plasma membrane adhesion molecules"/>
    <property type="evidence" value="ECO:0007669"/>
    <property type="project" value="TreeGrafter"/>
</dbReference>
<dbReference type="SUPFAM" id="SSF48726">
    <property type="entry name" value="Immunoglobulin"/>
    <property type="match status" value="3"/>
</dbReference>
<evidence type="ECO:0000313" key="8">
    <source>
        <dbReference type="EMBL" id="KAK8775971.1"/>
    </source>
</evidence>
<evidence type="ECO:0000259" key="7">
    <source>
        <dbReference type="PROSITE" id="PS50853"/>
    </source>
</evidence>
<evidence type="ECO:0000313" key="9">
    <source>
        <dbReference type="Proteomes" id="UP001321473"/>
    </source>
</evidence>
<evidence type="ECO:0000256" key="5">
    <source>
        <dbReference type="SAM" id="SignalP"/>
    </source>
</evidence>
<name>A0AAQ4EMV8_AMBAM</name>
<feature type="domain" description="Ig-like" evidence="6">
    <location>
        <begin position="133"/>
        <end position="223"/>
    </location>
</feature>
<keyword evidence="9" id="KW-1185">Reference proteome</keyword>
<dbReference type="Gene3D" id="2.60.40.10">
    <property type="entry name" value="Immunoglobulins"/>
    <property type="match status" value="5"/>
</dbReference>
<dbReference type="SMART" id="SM00409">
    <property type="entry name" value="IG"/>
    <property type="match status" value="3"/>
</dbReference>
<dbReference type="GO" id="GO:0050808">
    <property type="term" value="P:synapse organization"/>
    <property type="evidence" value="ECO:0007669"/>
    <property type="project" value="TreeGrafter"/>
</dbReference>
<dbReference type="GO" id="GO:0008046">
    <property type="term" value="F:axon guidance receptor activity"/>
    <property type="evidence" value="ECO:0007669"/>
    <property type="project" value="TreeGrafter"/>
</dbReference>
<feature type="domain" description="Fibronectin type-III" evidence="7">
    <location>
        <begin position="388"/>
        <end position="487"/>
    </location>
</feature>
<comment type="caution">
    <text evidence="8">The sequence shown here is derived from an EMBL/GenBank/DDBJ whole genome shotgun (WGS) entry which is preliminary data.</text>
</comment>
<dbReference type="AlphaFoldDB" id="A0AAQ4EMV8"/>
<dbReference type="EMBL" id="JARKHS020013462">
    <property type="protein sequence ID" value="KAK8775971.1"/>
    <property type="molecule type" value="Genomic_DNA"/>
</dbReference>
<proteinExistence type="predicted"/>
<dbReference type="FunFam" id="2.60.40.10:FF:000028">
    <property type="entry name" value="Neuronal cell adhesion molecule"/>
    <property type="match status" value="1"/>
</dbReference>
<dbReference type="InterPro" id="IPR007110">
    <property type="entry name" value="Ig-like_dom"/>
</dbReference>
<dbReference type="GO" id="GO:0005886">
    <property type="term" value="C:plasma membrane"/>
    <property type="evidence" value="ECO:0007669"/>
    <property type="project" value="TreeGrafter"/>
</dbReference>
<sequence length="519" mass="57004">MLVNARAPRTAGNTIALLVTTILHFTISGCNGQVLSKEAPVVTPFSFPTDLSEGASAQVLCAISKGALPVYFTWLKDGKTVSGDNVKVTTSERFSVLQVLSVSAADVGNYTCFAKNLQGSDSYSVKLEVRAPPRWLRVPSDVSALLGSEAKLSCPVAGHPAPRVTWSKLTDGNRARLEAGQSPTLDPTGVLVLRSVRPRDAGVYLCEADNGVGEAITNRVRLTLNVPARFEEKSAAVTTRRTEVTRMKCQATGDQPLSIAWSKGSVKLDKRTSARYEVFETLIPDGLLSELVIRDTDRSDGALYTCHTQNKYGKDDRKVKLIVQEVPGPPQDVRLKDVWSRSASVSWSPSYSGNSPISKYIVQYWRDHARQKENVEFLFFFLSEPEAPPVDILVEMKGPSTVYISWKAPPREHWNGHLLGYYIGYRPRDSESPFSYRRVEASPNNASHEYLLGGLQRGTEYGLVLRAYNSAGSGPASQEKTVRTMDGGEAASDNATPSGLLAQDYTLYINYTRQWAKRG</sequence>
<feature type="domain" description="Ig-like" evidence="6">
    <location>
        <begin position="227"/>
        <end position="320"/>
    </location>
</feature>
<dbReference type="SUPFAM" id="SSF49265">
    <property type="entry name" value="Fibronectin type III"/>
    <property type="match status" value="1"/>
</dbReference>
<dbReference type="GO" id="GO:0043025">
    <property type="term" value="C:neuronal cell body"/>
    <property type="evidence" value="ECO:0007669"/>
    <property type="project" value="TreeGrafter"/>
</dbReference>
<keyword evidence="1 5" id="KW-0732">Signal</keyword>
<feature type="domain" description="Ig-like" evidence="6">
    <location>
        <begin position="40"/>
        <end position="128"/>
    </location>
</feature>
<evidence type="ECO:0000256" key="4">
    <source>
        <dbReference type="ARBA" id="ARBA00023319"/>
    </source>
</evidence>
<feature type="chain" id="PRO_5042967413" description="Cell adhesion molecule" evidence="5">
    <location>
        <begin position="33"/>
        <end position="519"/>
    </location>
</feature>
<keyword evidence="3" id="KW-1015">Disulfide bond</keyword>
<dbReference type="Pfam" id="PF13927">
    <property type="entry name" value="Ig_3"/>
    <property type="match status" value="1"/>
</dbReference>
<dbReference type="GO" id="GO:0030424">
    <property type="term" value="C:axon"/>
    <property type="evidence" value="ECO:0007669"/>
    <property type="project" value="TreeGrafter"/>
</dbReference>
<dbReference type="PROSITE" id="PS50835">
    <property type="entry name" value="IG_LIKE"/>
    <property type="match status" value="3"/>
</dbReference>
<dbReference type="FunFam" id="2.60.40.10:FF:000333">
    <property type="entry name" value="Down syndrome cell adhesion molecule"/>
    <property type="match status" value="1"/>
</dbReference>
<evidence type="ECO:0000256" key="3">
    <source>
        <dbReference type="ARBA" id="ARBA00023157"/>
    </source>
</evidence>
<gene>
    <name evidence="8" type="ORF">V5799_030685</name>
</gene>
<keyword evidence="4" id="KW-0393">Immunoglobulin domain</keyword>
<dbReference type="InterPro" id="IPR050958">
    <property type="entry name" value="Cell_Adh-Cytoskel_Orgn"/>
</dbReference>
<evidence type="ECO:0000256" key="1">
    <source>
        <dbReference type="ARBA" id="ARBA00022729"/>
    </source>
</evidence>
<dbReference type="PANTHER" id="PTHR45080:SF8">
    <property type="entry name" value="IG-LIKE DOMAIN-CONTAINING PROTEIN"/>
    <property type="match status" value="1"/>
</dbReference>
<dbReference type="InterPro" id="IPR036116">
    <property type="entry name" value="FN3_sf"/>
</dbReference>
<accession>A0AAQ4EMV8</accession>
<dbReference type="InterPro" id="IPR013783">
    <property type="entry name" value="Ig-like_fold"/>
</dbReference>
<dbReference type="Pfam" id="PF00041">
    <property type="entry name" value="fn3"/>
    <property type="match status" value="2"/>
</dbReference>
<reference evidence="8 9" key="1">
    <citation type="journal article" date="2023" name="Arcadia Sci">
        <title>De novo assembly of a long-read Amblyomma americanum tick genome.</title>
        <authorList>
            <person name="Chou S."/>
            <person name="Poskanzer K.E."/>
            <person name="Rollins M."/>
            <person name="Thuy-Boun P.S."/>
        </authorList>
    </citation>
    <scope>NUCLEOTIDE SEQUENCE [LARGE SCALE GENOMIC DNA]</scope>
    <source>
        <strain evidence="8">F_SG_1</strain>
        <tissue evidence="8">Salivary glands</tissue>
    </source>
</reference>
<dbReference type="SMART" id="SM00060">
    <property type="entry name" value="FN3"/>
    <property type="match status" value="1"/>
</dbReference>
<evidence type="ECO:0000256" key="2">
    <source>
        <dbReference type="ARBA" id="ARBA00022737"/>
    </source>
</evidence>
<protein>
    <recommendedName>
        <fullName evidence="10">Cell adhesion molecule</fullName>
    </recommendedName>
</protein>
<dbReference type="InterPro" id="IPR013098">
    <property type="entry name" value="Ig_I-set"/>
</dbReference>
<organism evidence="8 9">
    <name type="scientific">Amblyomma americanum</name>
    <name type="common">Lone star tick</name>
    <dbReference type="NCBI Taxonomy" id="6943"/>
    <lineage>
        <taxon>Eukaryota</taxon>
        <taxon>Metazoa</taxon>
        <taxon>Ecdysozoa</taxon>
        <taxon>Arthropoda</taxon>
        <taxon>Chelicerata</taxon>
        <taxon>Arachnida</taxon>
        <taxon>Acari</taxon>
        <taxon>Parasitiformes</taxon>
        <taxon>Ixodida</taxon>
        <taxon>Ixodoidea</taxon>
        <taxon>Ixodidae</taxon>
        <taxon>Amblyomminae</taxon>
        <taxon>Amblyomma</taxon>
    </lineage>
</organism>
<dbReference type="CDD" id="cd00063">
    <property type="entry name" value="FN3"/>
    <property type="match status" value="1"/>
</dbReference>
<dbReference type="InterPro" id="IPR003599">
    <property type="entry name" value="Ig_sub"/>
</dbReference>
<dbReference type="FunFam" id="2.60.40.10:FF:000719">
    <property type="entry name" value="nephrin isoform X1"/>
    <property type="match status" value="1"/>
</dbReference>
<dbReference type="SMART" id="SM00408">
    <property type="entry name" value="IGc2"/>
    <property type="match status" value="3"/>
</dbReference>
<dbReference type="PANTHER" id="PTHR45080">
    <property type="entry name" value="CONTACTIN 5"/>
    <property type="match status" value="1"/>
</dbReference>
<dbReference type="PROSITE" id="PS50853">
    <property type="entry name" value="FN3"/>
    <property type="match status" value="1"/>
</dbReference>
<dbReference type="InterPro" id="IPR003598">
    <property type="entry name" value="Ig_sub2"/>
</dbReference>
<keyword evidence="2" id="KW-0677">Repeat</keyword>
<evidence type="ECO:0000259" key="6">
    <source>
        <dbReference type="PROSITE" id="PS50835"/>
    </source>
</evidence>
<evidence type="ECO:0008006" key="10">
    <source>
        <dbReference type="Google" id="ProtNLM"/>
    </source>
</evidence>
<dbReference type="Proteomes" id="UP001321473">
    <property type="component" value="Unassembled WGS sequence"/>
</dbReference>
<dbReference type="InterPro" id="IPR036179">
    <property type="entry name" value="Ig-like_dom_sf"/>
</dbReference>
<dbReference type="Pfam" id="PF07679">
    <property type="entry name" value="I-set"/>
    <property type="match status" value="2"/>
</dbReference>
<feature type="signal peptide" evidence="5">
    <location>
        <begin position="1"/>
        <end position="32"/>
    </location>
</feature>